<dbReference type="PANTHER" id="PTHR45978">
    <property type="entry name" value="SPX DOMAIN-CONTAINING PROTEIN 3"/>
    <property type="match status" value="1"/>
</dbReference>
<dbReference type="Gene3D" id="3.30.40.10">
    <property type="entry name" value="Zinc/RING finger domain, C3HC4 (zinc finger)"/>
    <property type="match status" value="1"/>
</dbReference>
<feature type="domain" description="SPX" evidence="6">
    <location>
        <begin position="1"/>
        <end position="311"/>
    </location>
</feature>
<dbReference type="EMBL" id="CAJVPK010000029">
    <property type="protein sequence ID" value="CAG8435015.1"/>
    <property type="molecule type" value="Genomic_DNA"/>
</dbReference>
<dbReference type="GO" id="GO:0008270">
    <property type="term" value="F:zinc ion binding"/>
    <property type="evidence" value="ECO:0007669"/>
    <property type="project" value="UniProtKB-KW"/>
</dbReference>
<keyword evidence="3" id="KW-0862">Zinc</keyword>
<dbReference type="InterPro" id="IPR017907">
    <property type="entry name" value="Znf_RING_CS"/>
</dbReference>
<evidence type="ECO:0000259" key="5">
    <source>
        <dbReference type="PROSITE" id="PS50089"/>
    </source>
</evidence>
<evidence type="ECO:0000256" key="3">
    <source>
        <dbReference type="ARBA" id="ARBA00022833"/>
    </source>
</evidence>
<dbReference type="PROSITE" id="PS00518">
    <property type="entry name" value="ZF_RING_1"/>
    <property type="match status" value="1"/>
</dbReference>
<dbReference type="Proteomes" id="UP000789706">
    <property type="component" value="Unassembled WGS sequence"/>
</dbReference>
<dbReference type="SUPFAM" id="SSF57850">
    <property type="entry name" value="RING/U-box"/>
    <property type="match status" value="1"/>
</dbReference>
<dbReference type="PROSITE" id="PS50089">
    <property type="entry name" value="ZF_RING_2"/>
    <property type="match status" value="1"/>
</dbReference>
<dbReference type="InterPro" id="IPR013083">
    <property type="entry name" value="Znf_RING/FYVE/PHD"/>
</dbReference>
<dbReference type="InterPro" id="IPR001841">
    <property type="entry name" value="Znf_RING"/>
</dbReference>
<evidence type="ECO:0000256" key="1">
    <source>
        <dbReference type="ARBA" id="ARBA00022723"/>
    </source>
</evidence>
<dbReference type="InterPro" id="IPR004331">
    <property type="entry name" value="SPX_dom"/>
</dbReference>
<keyword evidence="2 4" id="KW-0863">Zinc-finger</keyword>
<evidence type="ECO:0000256" key="4">
    <source>
        <dbReference type="PROSITE-ProRule" id="PRU00175"/>
    </source>
</evidence>
<dbReference type="PANTHER" id="PTHR45978:SF7">
    <property type="entry name" value="SPX DOMAIN-CONTAINING PROTEIN 4"/>
    <property type="match status" value="1"/>
</dbReference>
<evidence type="ECO:0000313" key="7">
    <source>
        <dbReference type="EMBL" id="CAG8435015.1"/>
    </source>
</evidence>
<dbReference type="InterPro" id="IPR031142">
    <property type="entry name" value="SPX_prot"/>
</dbReference>
<organism evidence="7 8">
    <name type="scientific">Diversispora eburnea</name>
    <dbReference type="NCBI Taxonomy" id="1213867"/>
    <lineage>
        <taxon>Eukaryota</taxon>
        <taxon>Fungi</taxon>
        <taxon>Fungi incertae sedis</taxon>
        <taxon>Mucoromycota</taxon>
        <taxon>Glomeromycotina</taxon>
        <taxon>Glomeromycetes</taxon>
        <taxon>Diversisporales</taxon>
        <taxon>Diversisporaceae</taxon>
        <taxon>Diversispora</taxon>
    </lineage>
</organism>
<comment type="caution">
    <text evidence="7">The sequence shown here is derived from an EMBL/GenBank/DDBJ whole genome shotgun (WGS) entry which is preliminary data.</text>
</comment>
<dbReference type="Pfam" id="PF03105">
    <property type="entry name" value="SPX"/>
    <property type="match status" value="1"/>
</dbReference>
<keyword evidence="1" id="KW-0479">Metal-binding</keyword>
<keyword evidence="8" id="KW-1185">Reference proteome</keyword>
<proteinExistence type="predicted"/>
<name>A0A9N8V381_9GLOM</name>
<evidence type="ECO:0000313" key="8">
    <source>
        <dbReference type="Proteomes" id="UP000789706"/>
    </source>
</evidence>
<sequence>MKFGKALNNEIYEIPSEWRPFLIQYKHLKKCIHKIEHELNEVGMSRKSVKTKFKDGFKLEYSFKDDNNHVHTCINVDFGDHKRNSPKVQLSTFIHLTESSHSKCENDPISLCSDDSQCNNAKVVGFDDFMKNLPRHDDESVIRMEEVLKNLKKTLCVEREFFDILLEEISQLNHLQQINQEQFSNELKELRTLLIDATSPFKKDMYVWREIFDKYIFAEIFIGNTEVDRKERGWEVAQRKLNKFIEELNKSQLAKKLREPSSKIIFEEFLKLNHKLVTMKRFQQMNRTAMFKILKKHDKKSCLNASSNFQNLMKNDTYLNEKIFKSLCNDLTENLTSIIPQTKDYLCPVCMAIHWKPIRLCCGHVFCIQCLINAGHRKIKNCPICRAENAIVIWIHR</sequence>
<dbReference type="AlphaFoldDB" id="A0A9N8V381"/>
<feature type="domain" description="RING-type" evidence="5">
    <location>
        <begin position="347"/>
        <end position="386"/>
    </location>
</feature>
<evidence type="ECO:0000256" key="2">
    <source>
        <dbReference type="ARBA" id="ARBA00022771"/>
    </source>
</evidence>
<dbReference type="GO" id="GO:0016036">
    <property type="term" value="P:cellular response to phosphate starvation"/>
    <property type="evidence" value="ECO:0007669"/>
    <property type="project" value="InterPro"/>
</dbReference>
<evidence type="ECO:0000259" key="6">
    <source>
        <dbReference type="PROSITE" id="PS51382"/>
    </source>
</evidence>
<protein>
    <submittedName>
        <fullName evidence="7">7252_t:CDS:1</fullName>
    </submittedName>
</protein>
<dbReference type="SMART" id="SM00184">
    <property type="entry name" value="RING"/>
    <property type="match status" value="1"/>
</dbReference>
<dbReference type="OrthoDB" id="5588846at2759"/>
<accession>A0A9N8V381</accession>
<dbReference type="PROSITE" id="PS51382">
    <property type="entry name" value="SPX"/>
    <property type="match status" value="1"/>
</dbReference>
<gene>
    <name evidence="7" type="ORF">DEBURN_LOCUS799</name>
</gene>
<reference evidence="7" key="1">
    <citation type="submission" date="2021-06" db="EMBL/GenBank/DDBJ databases">
        <authorList>
            <person name="Kallberg Y."/>
            <person name="Tangrot J."/>
            <person name="Rosling A."/>
        </authorList>
    </citation>
    <scope>NUCLEOTIDE SEQUENCE</scope>
    <source>
        <strain evidence="7">AZ414A</strain>
    </source>
</reference>